<dbReference type="InterPro" id="IPR002372">
    <property type="entry name" value="PQQ_rpt_dom"/>
</dbReference>
<evidence type="ECO:0000313" key="3">
    <source>
        <dbReference type="Proteomes" id="UP000438476"/>
    </source>
</evidence>
<dbReference type="InterPro" id="IPR011047">
    <property type="entry name" value="Quinoprotein_ADH-like_sf"/>
</dbReference>
<dbReference type="AlphaFoldDB" id="A0A6I4T0W5"/>
<dbReference type="Proteomes" id="UP000438476">
    <property type="component" value="Unassembled WGS sequence"/>
</dbReference>
<gene>
    <name evidence="2" type="ORF">GRI91_02140</name>
</gene>
<dbReference type="Pfam" id="PF01011">
    <property type="entry name" value="PQQ"/>
    <property type="match status" value="1"/>
</dbReference>
<name>A0A6I4T0W5_9SPHN</name>
<accession>A0A6I4T0W5</accession>
<evidence type="ECO:0000259" key="1">
    <source>
        <dbReference type="Pfam" id="PF01011"/>
    </source>
</evidence>
<dbReference type="SUPFAM" id="SSF50998">
    <property type="entry name" value="Quinoprotein alcohol dehydrogenase-like"/>
    <property type="match status" value="1"/>
</dbReference>
<organism evidence="2 3">
    <name type="scientific">Altericroceibacterium endophyticum</name>
    <dbReference type="NCBI Taxonomy" id="1808508"/>
    <lineage>
        <taxon>Bacteria</taxon>
        <taxon>Pseudomonadati</taxon>
        <taxon>Pseudomonadota</taxon>
        <taxon>Alphaproteobacteria</taxon>
        <taxon>Sphingomonadales</taxon>
        <taxon>Erythrobacteraceae</taxon>
        <taxon>Altericroceibacterium</taxon>
    </lineage>
</organism>
<evidence type="ECO:0000313" key="2">
    <source>
        <dbReference type="EMBL" id="MXO64556.1"/>
    </source>
</evidence>
<dbReference type="Gene3D" id="2.140.10.10">
    <property type="entry name" value="Quinoprotein alcohol dehydrogenase-like superfamily"/>
    <property type="match status" value="1"/>
</dbReference>
<reference evidence="2 3" key="1">
    <citation type="submission" date="2019-12" db="EMBL/GenBank/DDBJ databases">
        <title>Genomic-based taxomic classification of the family Erythrobacteraceae.</title>
        <authorList>
            <person name="Xu L."/>
        </authorList>
    </citation>
    <scope>NUCLEOTIDE SEQUENCE [LARGE SCALE GENOMIC DNA]</scope>
    <source>
        <strain evidence="2 3">LMG 29518</strain>
    </source>
</reference>
<keyword evidence="3" id="KW-1185">Reference proteome</keyword>
<proteinExistence type="predicted"/>
<comment type="caution">
    <text evidence="2">The sequence shown here is derived from an EMBL/GenBank/DDBJ whole genome shotgun (WGS) entry which is preliminary data.</text>
</comment>
<sequence length="167" mass="18753">MEGCHTQWRGRRYRALSLAHEFPVAVERHGRDQAAIVVPDRLRHEFRRTDLAHIKWRDHDFGGAGHHRRRVANPARRTGGDCRRLLFVGTATDRAFRARDADTGEILWEHRLDAATKGVPAIFEVDGRQFITVPVGGLGLFAGGLGLPEPEPSRYVTFALPPDTTSE</sequence>
<feature type="domain" description="Pyrrolo-quinoline quinone repeat" evidence="1">
    <location>
        <begin position="84"/>
        <end position="131"/>
    </location>
</feature>
<protein>
    <submittedName>
        <fullName evidence="2">PQQ-binding-like beta-propeller repeat protein</fullName>
    </submittedName>
</protein>
<dbReference type="EMBL" id="WTYT01000001">
    <property type="protein sequence ID" value="MXO64556.1"/>
    <property type="molecule type" value="Genomic_DNA"/>
</dbReference>